<keyword evidence="1" id="KW-0963">Cytoplasm</keyword>
<evidence type="ECO:0000313" key="4">
    <source>
        <dbReference type="EMBL" id="VAW92883.1"/>
    </source>
</evidence>
<keyword evidence="3 4" id="KW-0808">Transferase</keyword>
<dbReference type="AlphaFoldDB" id="A0A3B0ZY97"/>
<organism evidence="4">
    <name type="scientific">hydrothermal vent metagenome</name>
    <dbReference type="NCBI Taxonomy" id="652676"/>
    <lineage>
        <taxon>unclassified sequences</taxon>
        <taxon>metagenomes</taxon>
        <taxon>ecological metagenomes</taxon>
    </lineage>
</organism>
<dbReference type="InterPro" id="IPR029063">
    <property type="entry name" value="SAM-dependent_MTases_sf"/>
</dbReference>
<protein>
    <submittedName>
        <fullName evidence="4">16S rRNA (Guanine(527)-N(7))-methyltransferase</fullName>
        <ecNumber evidence="4">2.1.1.170</ecNumber>
    </submittedName>
</protein>
<sequence length="216" mass="24126">MSLETTLAQGLQTLDIECPLEVRRRLLDYVRLLAKWNRVYNLTAVREPLEMVQRHLLDSLAVLPHLCELQPRRVLDVGTGGGLPGIPLALMLPRVDFVLLDSNSKKTRFVQQAVAELGLHNVEVLHARVEEFHPEQPFDVVISRAFSSLREMVEKAGAYCGSEGALLAMKGVYPQQELAKLPAGFMFRESRRLLVPGLDEERHLVFLVPAGGAKAN</sequence>
<evidence type="ECO:0000256" key="1">
    <source>
        <dbReference type="ARBA" id="ARBA00022490"/>
    </source>
</evidence>
<evidence type="ECO:0000256" key="3">
    <source>
        <dbReference type="ARBA" id="ARBA00022679"/>
    </source>
</evidence>
<dbReference type="EC" id="2.1.1.170" evidence="4"/>
<dbReference type="SUPFAM" id="SSF53335">
    <property type="entry name" value="S-adenosyl-L-methionine-dependent methyltransferases"/>
    <property type="match status" value="1"/>
</dbReference>
<dbReference type="PANTHER" id="PTHR31760:SF0">
    <property type="entry name" value="S-ADENOSYL-L-METHIONINE-DEPENDENT METHYLTRANSFERASES SUPERFAMILY PROTEIN"/>
    <property type="match status" value="1"/>
</dbReference>
<proteinExistence type="inferred from homology"/>
<dbReference type="GO" id="GO:0070043">
    <property type="term" value="F:rRNA (guanine-N7-)-methyltransferase activity"/>
    <property type="evidence" value="ECO:0007669"/>
    <property type="project" value="TreeGrafter"/>
</dbReference>
<dbReference type="CDD" id="cd02440">
    <property type="entry name" value="AdoMet_MTases"/>
    <property type="match status" value="1"/>
</dbReference>
<dbReference type="Pfam" id="PF02527">
    <property type="entry name" value="GidB"/>
    <property type="match status" value="1"/>
</dbReference>
<evidence type="ECO:0000256" key="2">
    <source>
        <dbReference type="ARBA" id="ARBA00022552"/>
    </source>
</evidence>
<keyword evidence="2" id="KW-0698">rRNA processing</keyword>
<name>A0A3B0ZY97_9ZZZZ</name>
<dbReference type="HAMAP" id="MF_00074">
    <property type="entry name" value="16SrRNA_methyltr_G"/>
    <property type="match status" value="1"/>
</dbReference>
<dbReference type="InterPro" id="IPR003682">
    <property type="entry name" value="rRNA_ssu_MeTfrase_G"/>
</dbReference>
<dbReference type="EMBL" id="UOFU01000012">
    <property type="protein sequence ID" value="VAW92883.1"/>
    <property type="molecule type" value="Genomic_DNA"/>
</dbReference>
<dbReference type="GO" id="GO:0005829">
    <property type="term" value="C:cytosol"/>
    <property type="evidence" value="ECO:0007669"/>
    <property type="project" value="TreeGrafter"/>
</dbReference>
<keyword evidence="4" id="KW-0489">Methyltransferase</keyword>
<accession>A0A3B0ZY97</accession>
<gene>
    <name evidence="4" type="ORF">MNBD_GAMMA20-704</name>
</gene>
<dbReference type="PANTHER" id="PTHR31760">
    <property type="entry name" value="S-ADENOSYL-L-METHIONINE-DEPENDENT METHYLTRANSFERASES SUPERFAMILY PROTEIN"/>
    <property type="match status" value="1"/>
</dbReference>
<dbReference type="NCBIfam" id="TIGR00138">
    <property type="entry name" value="rsmG_gidB"/>
    <property type="match status" value="1"/>
</dbReference>
<dbReference type="Gene3D" id="3.40.50.150">
    <property type="entry name" value="Vaccinia Virus protein VP39"/>
    <property type="match status" value="1"/>
</dbReference>
<dbReference type="PIRSF" id="PIRSF003078">
    <property type="entry name" value="GidB"/>
    <property type="match status" value="1"/>
</dbReference>
<reference evidence="4" key="1">
    <citation type="submission" date="2018-06" db="EMBL/GenBank/DDBJ databases">
        <authorList>
            <person name="Zhirakovskaya E."/>
        </authorList>
    </citation>
    <scope>NUCLEOTIDE SEQUENCE</scope>
</reference>